<proteinExistence type="predicted"/>
<evidence type="ECO:0008006" key="3">
    <source>
        <dbReference type="Google" id="ProtNLM"/>
    </source>
</evidence>
<dbReference type="SUPFAM" id="SSF54197">
    <property type="entry name" value="HIT-like"/>
    <property type="match status" value="1"/>
</dbReference>
<dbReference type="Proteomes" id="UP000008809">
    <property type="component" value="Chromosome"/>
</dbReference>
<organism evidence="1 2">
    <name type="scientific">Rhodopseudomonas palustris (strain HaA2)</name>
    <dbReference type="NCBI Taxonomy" id="316058"/>
    <lineage>
        <taxon>Bacteria</taxon>
        <taxon>Pseudomonadati</taxon>
        <taxon>Pseudomonadota</taxon>
        <taxon>Alphaproteobacteria</taxon>
        <taxon>Hyphomicrobiales</taxon>
        <taxon>Nitrobacteraceae</taxon>
        <taxon>Rhodopseudomonas</taxon>
    </lineage>
</organism>
<dbReference type="KEGG" id="rpb:RPB_4499"/>
<dbReference type="STRING" id="316058.RPB_4499"/>
<dbReference type="eggNOG" id="COG0537">
    <property type="taxonomic scope" value="Bacteria"/>
</dbReference>
<evidence type="ECO:0000313" key="2">
    <source>
        <dbReference type="Proteomes" id="UP000008809"/>
    </source>
</evidence>
<dbReference type="AlphaFoldDB" id="Q2IRH8"/>
<sequence length="214" mass="24184">MCDFCEEFRRPLTEKSRISCERDGFVVMPTIGCFVDGYSLVLPRKHAVSYASLPHGERQAGLALAEDARERLAQLYGDFIIAEHGAADSCDLGAGCCDHAHLHLIPMGKRCSAVRNAFLEAGAEPSVCGDTAAFENYRGDPYIMLSTDRGRYEFWRATHKFGRQFVRRVCADLLGISPYFNWREHAFVDRMVRTKLACKMLLPQDLNNLRRRSA</sequence>
<reference evidence="1 2" key="1">
    <citation type="submission" date="2006-01" db="EMBL/GenBank/DDBJ databases">
        <title>Complete sequence of Rhodopseudomonas palustris HaA2.</title>
        <authorList>
            <consortium name="US DOE Joint Genome Institute"/>
            <person name="Copeland A."/>
            <person name="Lucas S."/>
            <person name="Lapidus A."/>
            <person name="Barry K."/>
            <person name="Detter J.C."/>
            <person name="Glavina T."/>
            <person name="Hammon N."/>
            <person name="Israni S."/>
            <person name="Pitluck S."/>
            <person name="Chain P."/>
            <person name="Malfatti S."/>
            <person name="Shin M."/>
            <person name="Vergez L."/>
            <person name="Schmutz J."/>
            <person name="Larimer F."/>
            <person name="Land M."/>
            <person name="Hauser L."/>
            <person name="Pelletier D.A."/>
            <person name="Kyrpides N."/>
            <person name="Anderson I."/>
            <person name="Oda Y."/>
            <person name="Harwood C.S."/>
            <person name="Richardson P."/>
        </authorList>
    </citation>
    <scope>NUCLEOTIDE SEQUENCE [LARGE SCALE GENOMIC DNA]</scope>
    <source>
        <strain evidence="1 2">HaA2</strain>
    </source>
</reference>
<dbReference type="Gene3D" id="3.30.428.10">
    <property type="entry name" value="HIT-like"/>
    <property type="match status" value="1"/>
</dbReference>
<dbReference type="EMBL" id="CP000250">
    <property type="protein sequence ID" value="ABD09182.1"/>
    <property type="molecule type" value="Genomic_DNA"/>
</dbReference>
<dbReference type="HOGENOM" id="CLU_101762_0_0_5"/>
<keyword evidence="2" id="KW-1185">Reference proteome</keyword>
<evidence type="ECO:0000313" key="1">
    <source>
        <dbReference type="EMBL" id="ABD09182.1"/>
    </source>
</evidence>
<gene>
    <name evidence="1" type="ordered locus">RPB_4499</name>
</gene>
<name>Q2IRH8_RHOP2</name>
<accession>Q2IRH8</accession>
<protein>
    <recommendedName>
        <fullName evidence="3">HIT domain-containing protein</fullName>
    </recommendedName>
</protein>
<dbReference type="InterPro" id="IPR036265">
    <property type="entry name" value="HIT-like_sf"/>
</dbReference>